<evidence type="ECO:0000259" key="1">
    <source>
        <dbReference type="Pfam" id="PF09343"/>
    </source>
</evidence>
<dbReference type="EMBL" id="JBHRSU010000022">
    <property type="protein sequence ID" value="MFC3100636.1"/>
    <property type="molecule type" value="Genomic_DNA"/>
</dbReference>
<name>A0ABV7EGF8_9SPHN</name>
<comment type="caution">
    <text evidence="2">The sequence shown here is derived from an EMBL/GenBank/DDBJ whole genome shotgun (WGS) entry which is preliminary data.</text>
</comment>
<dbReference type="NCBIfam" id="TIGR02217">
    <property type="entry name" value="chp_TIGR02217"/>
    <property type="match status" value="1"/>
</dbReference>
<dbReference type="Proteomes" id="UP001595378">
    <property type="component" value="Unassembled WGS sequence"/>
</dbReference>
<accession>A0ABV7EGF8</accession>
<organism evidence="2 3">
    <name type="scientific">Alteraurantiacibacter lauratis</name>
    <dbReference type="NCBI Taxonomy" id="2054627"/>
    <lineage>
        <taxon>Bacteria</taxon>
        <taxon>Pseudomonadati</taxon>
        <taxon>Pseudomonadota</taxon>
        <taxon>Alphaproteobacteria</taxon>
        <taxon>Sphingomonadales</taxon>
        <taxon>Erythrobacteraceae</taxon>
        <taxon>Alteraurantiacibacter</taxon>
    </lineage>
</organism>
<evidence type="ECO:0000313" key="3">
    <source>
        <dbReference type="Proteomes" id="UP001595378"/>
    </source>
</evidence>
<keyword evidence="3" id="KW-1185">Reference proteome</keyword>
<reference evidence="3" key="1">
    <citation type="journal article" date="2019" name="Int. J. Syst. Evol. Microbiol.">
        <title>The Global Catalogue of Microorganisms (GCM) 10K type strain sequencing project: providing services to taxonomists for standard genome sequencing and annotation.</title>
        <authorList>
            <consortium name="The Broad Institute Genomics Platform"/>
            <consortium name="The Broad Institute Genome Sequencing Center for Infectious Disease"/>
            <person name="Wu L."/>
            <person name="Ma J."/>
        </authorList>
    </citation>
    <scope>NUCLEOTIDE SEQUENCE [LARGE SCALE GENOMIC DNA]</scope>
    <source>
        <strain evidence="3">KCTC 52606</strain>
    </source>
</reference>
<proteinExistence type="predicted"/>
<dbReference type="Pfam" id="PF09343">
    <property type="entry name" value="DUF2460"/>
    <property type="match status" value="1"/>
</dbReference>
<dbReference type="RefSeq" id="WP_086620089.1">
    <property type="nucleotide sequence ID" value="NZ_JBANRN010000022.1"/>
</dbReference>
<protein>
    <submittedName>
        <fullName evidence="2">TIGR02217 family protein</fullName>
    </submittedName>
</protein>
<dbReference type="InterPro" id="IPR011740">
    <property type="entry name" value="DUF2460"/>
</dbReference>
<feature type="domain" description="DUF2460" evidence="1">
    <location>
        <begin position="5"/>
        <end position="208"/>
    </location>
</feature>
<evidence type="ECO:0000313" key="2">
    <source>
        <dbReference type="EMBL" id="MFC3100636.1"/>
    </source>
</evidence>
<sequence>MTDFDDVLFPIGISIGSSAGPEFSTEVTEVASGFEQRNRNWAGARRRFNVAPGVRTLADHEALLAFFHARAGRARGFRLRDWSDWKSCSVRAAPSPTDQLLGTGDGARQFFQLIKTYGSGPSAHIRRITRPVAGSVRVALGGIEQASGFTVAHDTGLVIFDSPVPAGVAVSAGFAFDVPARFDTDRLEASAPVPGVMRFDEIPIVEIRE</sequence>
<gene>
    <name evidence="2" type="ORF">ACFODK_07040</name>
</gene>